<gene>
    <name evidence="3" type="ORF">LAL4801_03246</name>
</gene>
<proteinExistence type="predicted"/>
<feature type="compositionally biased region" description="Basic and acidic residues" evidence="1">
    <location>
        <begin position="173"/>
        <end position="188"/>
    </location>
</feature>
<protein>
    <recommendedName>
        <fullName evidence="2">DUF3291 domain-containing protein</fullName>
    </recommendedName>
</protein>
<evidence type="ECO:0000313" key="4">
    <source>
        <dbReference type="Proteomes" id="UP000048926"/>
    </source>
</evidence>
<feature type="domain" description="DUF3291" evidence="2">
    <location>
        <begin position="6"/>
        <end position="154"/>
    </location>
</feature>
<dbReference type="Pfam" id="PF11695">
    <property type="entry name" value="DUF3291"/>
    <property type="match status" value="1"/>
</dbReference>
<reference evidence="4" key="1">
    <citation type="submission" date="2015-07" db="EMBL/GenBank/DDBJ databases">
        <authorList>
            <person name="Rodrigo-Torres Lidia"/>
            <person name="Arahal R.David."/>
        </authorList>
    </citation>
    <scope>NUCLEOTIDE SEQUENCE [LARGE SCALE GENOMIC DNA]</scope>
    <source>
        <strain evidence="4">CECT 4801</strain>
    </source>
</reference>
<dbReference type="EMBL" id="CXST01000002">
    <property type="protein sequence ID" value="CTQ44799.1"/>
    <property type="molecule type" value="Genomic_DNA"/>
</dbReference>
<accession>A0A0M6Y5Y9</accession>
<dbReference type="Proteomes" id="UP000048926">
    <property type="component" value="Unassembled WGS sequence"/>
</dbReference>
<evidence type="ECO:0000313" key="3">
    <source>
        <dbReference type="EMBL" id="CTQ44799.1"/>
    </source>
</evidence>
<evidence type="ECO:0000259" key="2">
    <source>
        <dbReference type="Pfam" id="PF11695"/>
    </source>
</evidence>
<dbReference type="RefSeq" id="WP_055657624.1">
    <property type="nucleotide sequence ID" value="NZ_CXST01000002.1"/>
</dbReference>
<dbReference type="AlphaFoldDB" id="A0A0M6Y5Y9"/>
<sequence>MNGHWLALYTFGQFRTRADHPVVEPFHQAEPLVWAAMERAEGFVARSGYEDEPGPDSWGEQVFPRYWQDNGDGWAPSTISLWQDLESALAAVYRGPHAEILKKGPDFMREDHAYPAYALWWVPEGHQPDWVEAIDRFERLGDAGPTPAAFTFKSAFDPSGKPTTVNGGVSKQIAERNRTRTETPKAVQ</sequence>
<dbReference type="InterPro" id="IPR021708">
    <property type="entry name" value="DUF3291"/>
</dbReference>
<keyword evidence="4" id="KW-1185">Reference proteome</keyword>
<evidence type="ECO:0000256" key="1">
    <source>
        <dbReference type="SAM" id="MobiDB-lite"/>
    </source>
</evidence>
<feature type="region of interest" description="Disordered" evidence="1">
    <location>
        <begin position="152"/>
        <end position="188"/>
    </location>
</feature>
<name>A0A0M6Y5Y9_9HYPH</name>
<dbReference type="STRING" id="187304.B0E33_07095"/>
<organism evidence="3 4">
    <name type="scientific">Roseibium aggregatum</name>
    <dbReference type="NCBI Taxonomy" id="187304"/>
    <lineage>
        <taxon>Bacteria</taxon>
        <taxon>Pseudomonadati</taxon>
        <taxon>Pseudomonadota</taxon>
        <taxon>Alphaproteobacteria</taxon>
        <taxon>Hyphomicrobiales</taxon>
        <taxon>Stappiaceae</taxon>
        <taxon>Roseibium</taxon>
    </lineage>
</organism>